<proteinExistence type="inferred from homology"/>
<dbReference type="SMART" id="SM00829">
    <property type="entry name" value="PKS_ER"/>
    <property type="match status" value="1"/>
</dbReference>
<evidence type="ECO:0000256" key="2">
    <source>
        <dbReference type="ARBA" id="ARBA00023002"/>
    </source>
</evidence>
<dbReference type="Pfam" id="PF08240">
    <property type="entry name" value="ADH_N"/>
    <property type="match status" value="1"/>
</dbReference>
<name>A0A8H6MKT1_9PEZI</name>
<evidence type="ECO:0000313" key="4">
    <source>
        <dbReference type="EMBL" id="KAF6793456.1"/>
    </source>
</evidence>
<accession>A0A8H6MKT1</accession>
<dbReference type="SUPFAM" id="SSF51735">
    <property type="entry name" value="NAD(P)-binding Rossmann-fold domains"/>
    <property type="match status" value="1"/>
</dbReference>
<dbReference type="InterPro" id="IPR013154">
    <property type="entry name" value="ADH-like_N"/>
</dbReference>
<dbReference type="Gene3D" id="3.40.50.720">
    <property type="entry name" value="NAD(P)-binding Rossmann-like Domain"/>
    <property type="match status" value="1"/>
</dbReference>
<dbReference type="InterPro" id="IPR047122">
    <property type="entry name" value="Trans-enoyl_RdTase-like"/>
</dbReference>
<keyword evidence="2" id="KW-0560">Oxidoreductase</keyword>
<evidence type="ECO:0000259" key="3">
    <source>
        <dbReference type="SMART" id="SM00829"/>
    </source>
</evidence>
<dbReference type="PANTHER" id="PTHR45348:SF7">
    <property type="entry name" value="ZINC BINDING OXIDOREDUCTASE, PUTATIVE-RELATED"/>
    <property type="match status" value="1"/>
</dbReference>
<dbReference type="Gene3D" id="3.90.180.10">
    <property type="entry name" value="Medium-chain alcohol dehydrogenases, catalytic domain"/>
    <property type="match status" value="1"/>
</dbReference>
<evidence type="ECO:0000256" key="1">
    <source>
        <dbReference type="ARBA" id="ARBA00008072"/>
    </source>
</evidence>
<sequence>MSRSIYLAADGTLSLTTIPEAYTPSGSQSLVEVKYSGVNRCDLNFFHAGLHSYTTGFEFAGTVVSPGPDSPFSAGDAVCGISPVSIPQPSSSGTHQDLVLAEASLTYKIPPGIDFKEASGLPMSIQTAADAIFNVLGTSLPAANVPGTSAKGRAILIWGGATAVGVSAIQLAKIAGFSPIFATASPRNHAALQALGATRVFDYASPTVTSTIRAAALELGVSLTTAFDTIGNGLHVPGADPATTSPALVRKCLSDDEPPRLVCTLPVQDDPSFGFCNSYRPEGSTGAMGGPQDPEFPVRLRKVVAHVLGAAERVPRHPNITSVKGGEEGIREIQKVAHGGASLQKIIIEHPI</sequence>
<dbReference type="InterPro" id="IPR011032">
    <property type="entry name" value="GroES-like_sf"/>
</dbReference>
<reference evidence="4 5" key="1">
    <citation type="journal article" date="2020" name="Phytopathology">
        <title>Genome Sequence Resources of Colletotrichum truncatum, C. plurivorum, C. musicola, and C. sojae: Four Species Pathogenic to Soybean (Glycine max).</title>
        <authorList>
            <person name="Rogerio F."/>
            <person name="Boufleur T.R."/>
            <person name="Ciampi-Guillardi M."/>
            <person name="Sukno S.A."/>
            <person name="Thon M.R."/>
            <person name="Massola Junior N.S."/>
            <person name="Baroncelli R."/>
        </authorList>
    </citation>
    <scope>NUCLEOTIDE SEQUENCE [LARGE SCALE GENOMIC DNA]</scope>
    <source>
        <strain evidence="4 5">LFN0009</strain>
    </source>
</reference>
<dbReference type="PANTHER" id="PTHR45348">
    <property type="entry name" value="HYPOTHETICAL OXIDOREDUCTASE (EUROFUNG)"/>
    <property type="match status" value="1"/>
</dbReference>
<gene>
    <name evidence="4" type="ORF">CSOJ01_13895</name>
</gene>
<dbReference type="SUPFAM" id="SSF50129">
    <property type="entry name" value="GroES-like"/>
    <property type="match status" value="1"/>
</dbReference>
<dbReference type="InterPro" id="IPR036291">
    <property type="entry name" value="NAD(P)-bd_dom_sf"/>
</dbReference>
<dbReference type="GO" id="GO:0016651">
    <property type="term" value="F:oxidoreductase activity, acting on NAD(P)H"/>
    <property type="evidence" value="ECO:0007669"/>
    <property type="project" value="InterPro"/>
</dbReference>
<protein>
    <submittedName>
        <fullName evidence="4">Alcohol dehydrogenase</fullName>
    </submittedName>
</protein>
<comment type="similarity">
    <text evidence="1">Belongs to the zinc-containing alcohol dehydrogenase family.</text>
</comment>
<dbReference type="EMBL" id="WIGN01000429">
    <property type="protein sequence ID" value="KAF6793456.1"/>
    <property type="molecule type" value="Genomic_DNA"/>
</dbReference>
<comment type="caution">
    <text evidence="4">The sequence shown here is derived from an EMBL/GenBank/DDBJ whole genome shotgun (WGS) entry which is preliminary data.</text>
</comment>
<dbReference type="Proteomes" id="UP000652219">
    <property type="component" value="Unassembled WGS sequence"/>
</dbReference>
<organism evidence="4 5">
    <name type="scientific">Colletotrichum sojae</name>
    <dbReference type="NCBI Taxonomy" id="2175907"/>
    <lineage>
        <taxon>Eukaryota</taxon>
        <taxon>Fungi</taxon>
        <taxon>Dikarya</taxon>
        <taxon>Ascomycota</taxon>
        <taxon>Pezizomycotina</taxon>
        <taxon>Sordariomycetes</taxon>
        <taxon>Hypocreomycetidae</taxon>
        <taxon>Glomerellales</taxon>
        <taxon>Glomerellaceae</taxon>
        <taxon>Colletotrichum</taxon>
        <taxon>Colletotrichum orchidearum species complex</taxon>
    </lineage>
</organism>
<feature type="domain" description="Enoyl reductase (ER)" evidence="3">
    <location>
        <begin position="11"/>
        <end position="348"/>
    </location>
</feature>
<dbReference type="InterPro" id="IPR020843">
    <property type="entry name" value="ER"/>
</dbReference>
<evidence type="ECO:0000313" key="5">
    <source>
        <dbReference type="Proteomes" id="UP000652219"/>
    </source>
</evidence>
<keyword evidence="5" id="KW-1185">Reference proteome</keyword>
<dbReference type="AlphaFoldDB" id="A0A8H6MKT1"/>
<dbReference type="CDD" id="cd08249">
    <property type="entry name" value="enoyl_reductase_like"/>
    <property type="match status" value="1"/>
</dbReference>